<dbReference type="InterPro" id="IPR005248">
    <property type="entry name" value="NadD/NMNAT"/>
</dbReference>
<dbReference type="RefSeq" id="WP_146501481.1">
    <property type="nucleotide sequence ID" value="NZ_SJPG01000001.1"/>
</dbReference>
<keyword evidence="4 11" id="KW-0662">Pyridine nucleotide biosynthesis</keyword>
<dbReference type="NCBIfam" id="TIGR00125">
    <property type="entry name" value="cyt_tran_rel"/>
    <property type="match status" value="1"/>
</dbReference>
<feature type="domain" description="Cytidyltransferase-like" evidence="12">
    <location>
        <begin position="5"/>
        <end position="173"/>
    </location>
</feature>
<keyword evidence="14" id="KW-1185">Reference proteome</keyword>
<evidence type="ECO:0000256" key="9">
    <source>
        <dbReference type="ARBA" id="ARBA00023027"/>
    </source>
</evidence>
<evidence type="ECO:0000256" key="2">
    <source>
        <dbReference type="ARBA" id="ARBA00005019"/>
    </source>
</evidence>
<dbReference type="GO" id="GO:0004515">
    <property type="term" value="F:nicotinate-nucleotide adenylyltransferase activity"/>
    <property type="evidence" value="ECO:0007669"/>
    <property type="project" value="UniProtKB-UniRule"/>
</dbReference>
<evidence type="ECO:0000259" key="12">
    <source>
        <dbReference type="Pfam" id="PF01467"/>
    </source>
</evidence>
<keyword evidence="7 11" id="KW-0547">Nucleotide-binding</keyword>
<dbReference type="InterPro" id="IPR014729">
    <property type="entry name" value="Rossmann-like_a/b/a_fold"/>
</dbReference>
<dbReference type="InterPro" id="IPR004821">
    <property type="entry name" value="Cyt_trans-like"/>
</dbReference>
<dbReference type="Pfam" id="PF01467">
    <property type="entry name" value="CTP_transf_like"/>
    <property type="match status" value="1"/>
</dbReference>
<dbReference type="HAMAP" id="MF_00244">
    <property type="entry name" value="NaMN_adenylyltr"/>
    <property type="match status" value="1"/>
</dbReference>
<comment type="pathway">
    <text evidence="2 11">Cofactor biosynthesis; NAD(+) biosynthesis; deamido-NAD(+) from nicotinate D-ribonucleotide: step 1/1.</text>
</comment>
<dbReference type="Proteomes" id="UP000316095">
    <property type="component" value="Unassembled WGS sequence"/>
</dbReference>
<evidence type="ECO:0000256" key="8">
    <source>
        <dbReference type="ARBA" id="ARBA00022840"/>
    </source>
</evidence>
<protein>
    <recommendedName>
        <fullName evidence="11">Probable nicotinate-nucleotide adenylyltransferase</fullName>
        <ecNumber evidence="11">2.7.7.18</ecNumber>
    </recommendedName>
    <alternativeName>
        <fullName evidence="11">Deamido-NAD(+) diphosphorylase</fullName>
    </alternativeName>
    <alternativeName>
        <fullName evidence="11">Deamido-NAD(+) pyrophosphorylase</fullName>
    </alternativeName>
    <alternativeName>
        <fullName evidence="11">Nicotinate mononucleotide adenylyltransferase</fullName>
        <shortName evidence="11">NaMN adenylyltransferase</shortName>
    </alternativeName>
</protein>
<dbReference type="PANTHER" id="PTHR39321:SF3">
    <property type="entry name" value="PHOSPHOPANTETHEINE ADENYLYLTRANSFERASE"/>
    <property type="match status" value="1"/>
</dbReference>
<evidence type="ECO:0000256" key="1">
    <source>
        <dbReference type="ARBA" id="ARBA00002324"/>
    </source>
</evidence>
<gene>
    <name evidence="11 13" type="primary">nadD</name>
    <name evidence="13" type="ORF">Pan54_00250</name>
</gene>
<dbReference type="EMBL" id="SJPG01000001">
    <property type="protein sequence ID" value="TWT59325.1"/>
    <property type="molecule type" value="Genomic_DNA"/>
</dbReference>
<name>A0A5C5XAW7_9PLAN</name>
<evidence type="ECO:0000256" key="7">
    <source>
        <dbReference type="ARBA" id="ARBA00022741"/>
    </source>
</evidence>
<evidence type="ECO:0000256" key="6">
    <source>
        <dbReference type="ARBA" id="ARBA00022695"/>
    </source>
</evidence>
<dbReference type="PANTHER" id="PTHR39321">
    <property type="entry name" value="NICOTINATE-NUCLEOTIDE ADENYLYLTRANSFERASE-RELATED"/>
    <property type="match status" value="1"/>
</dbReference>
<keyword evidence="8 11" id="KW-0067">ATP-binding</keyword>
<evidence type="ECO:0000256" key="11">
    <source>
        <dbReference type="HAMAP-Rule" id="MF_00244"/>
    </source>
</evidence>
<evidence type="ECO:0000256" key="3">
    <source>
        <dbReference type="ARBA" id="ARBA00009014"/>
    </source>
</evidence>
<keyword evidence="5 11" id="KW-0808">Transferase</keyword>
<comment type="caution">
    <text evidence="13">The sequence shown here is derived from an EMBL/GenBank/DDBJ whole genome shotgun (WGS) entry which is preliminary data.</text>
</comment>
<dbReference type="CDD" id="cd02165">
    <property type="entry name" value="NMNAT"/>
    <property type="match status" value="1"/>
</dbReference>
<evidence type="ECO:0000256" key="4">
    <source>
        <dbReference type="ARBA" id="ARBA00022642"/>
    </source>
</evidence>
<accession>A0A5C5XAW7</accession>
<dbReference type="GO" id="GO:0005524">
    <property type="term" value="F:ATP binding"/>
    <property type="evidence" value="ECO:0007669"/>
    <property type="project" value="UniProtKB-KW"/>
</dbReference>
<evidence type="ECO:0000313" key="13">
    <source>
        <dbReference type="EMBL" id="TWT59325.1"/>
    </source>
</evidence>
<comment type="similarity">
    <text evidence="3 11">Belongs to the NadD family.</text>
</comment>
<keyword evidence="9 11" id="KW-0520">NAD</keyword>
<evidence type="ECO:0000256" key="5">
    <source>
        <dbReference type="ARBA" id="ARBA00022679"/>
    </source>
</evidence>
<dbReference type="SUPFAM" id="SSF52374">
    <property type="entry name" value="Nucleotidylyl transferase"/>
    <property type="match status" value="1"/>
</dbReference>
<dbReference type="NCBIfam" id="NF000840">
    <property type="entry name" value="PRK00071.1-3"/>
    <property type="match status" value="1"/>
</dbReference>
<comment type="catalytic activity">
    <reaction evidence="10 11">
        <text>nicotinate beta-D-ribonucleotide + ATP + H(+) = deamido-NAD(+) + diphosphate</text>
        <dbReference type="Rhea" id="RHEA:22860"/>
        <dbReference type="ChEBI" id="CHEBI:15378"/>
        <dbReference type="ChEBI" id="CHEBI:30616"/>
        <dbReference type="ChEBI" id="CHEBI:33019"/>
        <dbReference type="ChEBI" id="CHEBI:57502"/>
        <dbReference type="ChEBI" id="CHEBI:58437"/>
        <dbReference type="EC" id="2.7.7.18"/>
    </reaction>
</comment>
<comment type="function">
    <text evidence="1 11">Catalyzes the reversible adenylation of nicotinate mononucleotide (NaMN) to nicotinic acid adenine dinucleotide (NaAD).</text>
</comment>
<proteinExistence type="inferred from homology"/>
<dbReference type="AlphaFoldDB" id="A0A5C5XAW7"/>
<reference evidence="13 14" key="1">
    <citation type="submission" date="2019-02" db="EMBL/GenBank/DDBJ databases">
        <title>Deep-cultivation of Planctomycetes and their phenomic and genomic characterization uncovers novel biology.</title>
        <authorList>
            <person name="Wiegand S."/>
            <person name="Jogler M."/>
            <person name="Boedeker C."/>
            <person name="Pinto D."/>
            <person name="Vollmers J."/>
            <person name="Rivas-Marin E."/>
            <person name="Kohn T."/>
            <person name="Peeters S.H."/>
            <person name="Heuer A."/>
            <person name="Rast P."/>
            <person name="Oberbeckmann S."/>
            <person name="Bunk B."/>
            <person name="Jeske O."/>
            <person name="Meyerdierks A."/>
            <person name="Storesund J.E."/>
            <person name="Kallscheuer N."/>
            <person name="Luecker S."/>
            <person name="Lage O.M."/>
            <person name="Pohl T."/>
            <person name="Merkel B.J."/>
            <person name="Hornburger P."/>
            <person name="Mueller R.-W."/>
            <person name="Bruemmer F."/>
            <person name="Labrenz M."/>
            <person name="Spormann A.M."/>
            <person name="Op Den Camp H."/>
            <person name="Overmann J."/>
            <person name="Amann R."/>
            <person name="Jetten M.S.M."/>
            <person name="Mascher T."/>
            <person name="Medema M.H."/>
            <person name="Devos D.P."/>
            <person name="Kaster A.-K."/>
            <person name="Ovreas L."/>
            <person name="Rohde M."/>
            <person name="Galperin M.Y."/>
            <person name="Jogler C."/>
        </authorList>
    </citation>
    <scope>NUCLEOTIDE SEQUENCE [LARGE SCALE GENOMIC DNA]</scope>
    <source>
        <strain evidence="13 14">Pan54</strain>
    </source>
</reference>
<dbReference type="UniPathway" id="UPA00253">
    <property type="reaction ID" value="UER00332"/>
</dbReference>
<evidence type="ECO:0000313" key="14">
    <source>
        <dbReference type="Proteomes" id="UP000316095"/>
    </source>
</evidence>
<dbReference type="NCBIfam" id="TIGR00482">
    <property type="entry name" value="nicotinate (nicotinamide) nucleotide adenylyltransferase"/>
    <property type="match status" value="1"/>
</dbReference>
<dbReference type="OrthoDB" id="5295945at2"/>
<keyword evidence="6 11" id="KW-0548">Nucleotidyltransferase</keyword>
<organism evidence="13 14">
    <name type="scientific">Rubinisphaera italica</name>
    <dbReference type="NCBI Taxonomy" id="2527969"/>
    <lineage>
        <taxon>Bacteria</taxon>
        <taxon>Pseudomonadati</taxon>
        <taxon>Planctomycetota</taxon>
        <taxon>Planctomycetia</taxon>
        <taxon>Planctomycetales</taxon>
        <taxon>Planctomycetaceae</taxon>
        <taxon>Rubinisphaera</taxon>
    </lineage>
</organism>
<sequence length="203" mass="23038">MRIGIFGGTFDPVHLGHLILAETCLVECQLDQIRFLPTFCSPHKTNEKTTSAKQRQYMLDFATAGIPEFVVDSREIKKGEVCYSVDTLTELRAEFPDDELFFLIGADSLNDFPTWRDPEKIAELATIAAVNRGQMSEAEIDEMCLQLPDSVRKSVQIIQMPGIEISASMMRDRASKNLSIRFLTPRPVERYITEQKLYQISAE</sequence>
<evidence type="ECO:0000256" key="10">
    <source>
        <dbReference type="ARBA" id="ARBA00048721"/>
    </source>
</evidence>
<dbReference type="GO" id="GO:0009435">
    <property type="term" value="P:NAD+ biosynthetic process"/>
    <property type="evidence" value="ECO:0007669"/>
    <property type="project" value="UniProtKB-UniRule"/>
</dbReference>
<dbReference type="EC" id="2.7.7.18" evidence="11"/>
<dbReference type="Gene3D" id="3.40.50.620">
    <property type="entry name" value="HUPs"/>
    <property type="match status" value="1"/>
</dbReference>